<reference evidence="2 3" key="1">
    <citation type="submission" date="2018-05" db="EMBL/GenBank/DDBJ databases">
        <title>Freshwater and sediment microbial communities from various areas in North America, analyzing microbe dynamics in response to fracking.</title>
        <authorList>
            <person name="Lamendella R."/>
        </authorList>
    </citation>
    <scope>NUCLEOTIDE SEQUENCE [LARGE SCALE GENOMIC DNA]</scope>
    <source>
        <strain evidence="2 3">125B1</strain>
    </source>
</reference>
<evidence type="ECO:0000259" key="1">
    <source>
        <dbReference type="Pfam" id="PF01863"/>
    </source>
</evidence>
<dbReference type="InterPro" id="IPR053136">
    <property type="entry name" value="UTP_pyrophosphatase-like"/>
</dbReference>
<dbReference type="InterPro" id="IPR002725">
    <property type="entry name" value="YgjP-like_metallopeptidase"/>
</dbReference>
<evidence type="ECO:0000313" key="3">
    <source>
        <dbReference type="Proteomes" id="UP000246964"/>
    </source>
</evidence>
<dbReference type="EMBL" id="QGTT01000004">
    <property type="protein sequence ID" value="PWW14098.1"/>
    <property type="molecule type" value="Genomic_DNA"/>
</dbReference>
<dbReference type="RefSeq" id="WP_181394898.1">
    <property type="nucleotide sequence ID" value="NZ_QGTT01000004.1"/>
</dbReference>
<comment type="caution">
    <text evidence="2">The sequence shown here is derived from an EMBL/GenBank/DDBJ whole genome shotgun (WGS) entry which is preliminary data.</text>
</comment>
<organism evidence="2 3">
    <name type="scientific">Pseudidiomarina maritima</name>
    <dbReference type="NCBI Taxonomy" id="519453"/>
    <lineage>
        <taxon>Bacteria</taxon>
        <taxon>Pseudomonadati</taxon>
        <taxon>Pseudomonadota</taxon>
        <taxon>Gammaproteobacteria</taxon>
        <taxon>Alteromonadales</taxon>
        <taxon>Idiomarinaceae</taxon>
        <taxon>Pseudidiomarina</taxon>
    </lineage>
</organism>
<keyword evidence="3" id="KW-1185">Reference proteome</keyword>
<accession>A0A317QAE6</accession>
<dbReference type="AlphaFoldDB" id="A0A317QAE6"/>
<dbReference type="Pfam" id="PF01863">
    <property type="entry name" value="YgjP-like"/>
    <property type="match status" value="1"/>
</dbReference>
<sequence>MSVQSLPATQKLPSYQLVRSKKRRSIAIKVVHGQVQVRAPQRVSDAEINRLVQAKATWIAEHVERQQQQLQGLAPRLWQSGERLRWLGQPLQLKVSQAGRKTCERYGRELFVTVTARSNPQQEPRRTVIAWYQRQALQWLDDFFAHWPAEHGLQPQSWSVGDFTSKWGHCTRQHQLRFSWRLWMAPAWVVTNVVIHELCHLQEFNHSKAFWQLVAKYSPSYQEAEQWLRTYGSTLMHNHYLDYSDAD</sequence>
<feature type="domain" description="YgjP-like metallopeptidase" evidence="1">
    <location>
        <begin position="24"/>
        <end position="230"/>
    </location>
</feature>
<protein>
    <recommendedName>
        <fullName evidence="1">YgjP-like metallopeptidase domain-containing protein</fullName>
    </recommendedName>
</protein>
<dbReference type="PANTHER" id="PTHR30399">
    <property type="entry name" value="UNCHARACTERIZED PROTEIN YGJP"/>
    <property type="match status" value="1"/>
</dbReference>
<dbReference type="PANTHER" id="PTHR30399:SF1">
    <property type="entry name" value="UTP PYROPHOSPHATASE"/>
    <property type="match status" value="1"/>
</dbReference>
<name>A0A317QAE6_9GAMM</name>
<proteinExistence type="predicted"/>
<dbReference type="Gene3D" id="3.30.2010.10">
    <property type="entry name" value="Metalloproteases ('zincins'), catalytic domain"/>
    <property type="match status" value="1"/>
</dbReference>
<gene>
    <name evidence="2" type="ORF">DET45_10436</name>
</gene>
<dbReference type="Proteomes" id="UP000246964">
    <property type="component" value="Unassembled WGS sequence"/>
</dbReference>
<evidence type="ECO:0000313" key="2">
    <source>
        <dbReference type="EMBL" id="PWW14098.1"/>
    </source>
</evidence>
<dbReference type="CDD" id="cd07344">
    <property type="entry name" value="M48_yhfN_like"/>
    <property type="match status" value="1"/>
</dbReference>